<reference evidence="1" key="1">
    <citation type="journal article" date="2014" name="Front. Microbiol.">
        <title>High frequency of phylogenetically diverse reductive dehalogenase-homologous genes in deep subseafloor sedimentary metagenomes.</title>
        <authorList>
            <person name="Kawai M."/>
            <person name="Futagami T."/>
            <person name="Toyoda A."/>
            <person name="Takaki Y."/>
            <person name="Nishi S."/>
            <person name="Hori S."/>
            <person name="Arai W."/>
            <person name="Tsubouchi T."/>
            <person name="Morono Y."/>
            <person name="Uchiyama I."/>
            <person name="Ito T."/>
            <person name="Fujiyama A."/>
            <person name="Inagaki F."/>
            <person name="Takami H."/>
        </authorList>
    </citation>
    <scope>NUCLEOTIDE SEQUENCE</scope>
    <source>
        <strain evidence="1">Expedition CK06-06</strain>
    </source>
</reference>
<accession>X1KBZ6</accession>
<evidence type="ECO:0000313" key="1">
    <source>
        <dbReference type="EMBL" id="GAH91170.1"/>
    </source>
</evidence>
<dbReference type="EMBL" id="BARV01002356">
    <property type="protein sequence ID" value="GAH91170.1"/>
    <property type="molecule type" value="Genomic_DNA"/>
</dbReference>
<sequence length="220" mass="25001">MWSERKKAIDALNNALQEEARLIYKGFELTNEIIQFLYDASEPISFLTVCGLVLLKGRNLGQGIFSLALDGLAQEAGALLRPTIECIELLEYFRKDPKKIEEAIEGKLPPAGDIAKKIDGRLKGLRDYLNRNASHFSFTPGARLHLIDWRNENVKLKQLYTEKVLRTNLRDLFLILLLLASAAAKCLDTCGRLPDSILRRLNLWRRKGLRAVAPELRNFV</sequence>
<comment type="caution">
    <text evidence="1">The sequence shown here is derived from an EMBL/GenBank/DDBJ whole genome shotgun (WGS) entry which is preliminary data.</text>
</comment>
<organism evidence="1">
    <name type="scientific">marine sediment metagenome</name>
    <dbReference type="NCBI Taxonomy" id="412755"/>
    <lineage>
        <taxon>unclassified sequences</taxon>
        <taxon>metagenomes</taxon>
        <taxon>ecological metagenomes</taxon>
    </lineage>
</organism>
<gene>
    <name evidence="1" type="ORF">S06H3_06149</name>
</gene>
<dbReference type="AlphaFoldDB" id="X1KBZ6"/>
<proteinExistence type="predicted"/>
<protein>
    <submittedName>
        <fullName evidence="1">Uncharacterized protein</fullName>
    </submittedName>
</protein>
<name>X1KBZ6_9ZZZZ</name>